<dbReference type="EMBL" id="BK015926">
    <property type="protein sequence ID" value="DAF85413.1"/>
    <property type="molecule type" value="Genomic_DNA"/>
</dbReference>
<proteinExistence type="predicted"/>
<name>A0A8S5TT84_9CAUD</name>
<sequence length="32" mass="3768">MPYWYFEKLFDYIVDTQAAQEIAAGNKTTPKK</sequence>
<evidence type="ECO:0000313" key="1">
    <source>
        <dbReference type="EMBL" id="DAF85413.1"/>
    </source>
</evidence>
<protein>
    <submittedName>
        <fullName evidence="1">Uncharacterized protein</fullName>
    </submittedName>
</protein>
<reference evidence="1" key="1">
    <citation type="journal article" date="2021" name="Proc. Natl. Acad. Sci. U.S.A.">
        <title>A Catalog of Tens of Thousands of Viruses from Human Metagenomes Reveals Hidden Associations with Chronic Diseases.</title>
        <authorList>
            <person name="Tisza M.J."/>
            <person name="Buck C.B."/>
        </authorList>
    </citation>
    <scope>NUCLEOTIDE SEQUENCE</scope>
    <source>
        <strain evidence="1">Ctzm5103</strain>
    </source>
</reference>
<accession>A0A8S5TT84</accession>
<organism evidence="1">
    <name type="scientific">Siphoviridae sp. ctzm5103</name>
    <dbReference type="NCBI Taxonomy" id="2825750"/>
    <lineage>
        <taxon>Viruses</taxon>
        <taxon>Duplodnaviria</taxon>
        <taxon>Heunggongvirae</taxon>
        <taxon>Uroviricota</taxon>
        <taxon>Caudoviricetes</taxon>
    </lineage>
</organism>